<feature type="transmembrane region" description="Helical" evidence="1">
    <location>
        <begin position="12"/>
        <end position="32"/>
    </location>
</feature>
<keyword evidence="1" id="KW-1133">Transmembrane helix</keyword>
<dbReference type="AlphaFoldDB" id="A0A556AVX5"/>
<sequence length="395" mass="41178">MRVAHPKSVRGYLLVEVAIAAMLLAMGAVWYASASADATRDAGAQSTGRLLLVARGALQRLMVEHYDWLLGYEGAAEPPDWLAQPLPLDVDAAPLLQAEDAVLEAGEPRRPAYGASLRIRLWREHECPGPACRLRALVYTAEPVRAEAALDYSPELVGAIMLSTDGYGGHAPPGVPERLRGALFDAANPVGAVAGIVAVSADLDATPFHQFVRHGDDRPVRLRNRLEVDGLLVAGSGVQLPTGVEPGAACPGEGVYARSARGALAVCTVGVWFEIGRYVVQGEAGGLRSGEPVPEPSCPPGTTPFTRLGLQALDHRIAGGDIDVRGDLRGTVSGTGSVNAAGAVSVTGAFAGSVQSGAGSYVQVRIRPSLLDGRVHVDGGPDNLVHALWGCRHDG</sequence>
<proteinExistence type="predicted"/>
<dbReference type="RefSeq" id="WP_143947441.1">
    <property type="nucleotide sequence ID" value="NZ_BAABMB010000002.1"/>
</dbReference>
<accession>A0A556AVX5</accession>
<keyword evidence="3" id="KW-1185">Reference proteome</keyword>
<keyword evidence="1" id="KW-0812">Transmembrane</keyword>
<reference evidence="2 3" key="1">
    <citation type="submission" date="2019-07" db="EMBL/GenBank/DDBJ databases">
        <title>Qingshengfaniella alkalisoli gen. nov., sp. nov., isolated from saline soil.</title>
        <authorList>
            <person name="Xu L."/>
            <person name="Huang X.-X."/>
            <person name="Sun J.-Q."/>
        </authorList>
    </citation>
    <scope>NUCLEOTIDE SEQUENCE [LARGE SCALE GENOMIC DNA]</scope>
    <source>
        <strain evidence="2 3">DSM 27279</strain>
    </source>
</reference>
<organism evidence="2 3">
    <name type="scientific">Verticiella sediminum</name>
    <dbReference type="NCBI Taxonomy" id="1247510"/>
    <lineage>
        <taxon>Bacteria</taxon>
        <taxon>Pseudomonadati</taxon>
        <taxon>Pseudomonadota</taxon>
        <taxon>Betaproteobacteria</taxon>
        <taxon>Burkholderiales</taxon>
        <taxon>Alcaligenaceae</taxon>
        <taxon>Verticiella</taxon>
    </lineage>
</organism>
<evidence type="ECO:0000313" key="3">
    <source>
        <dbReference type="Proteomes" id="UP000318405"/>
    </source>
</evidence>
<comment type="caution">
    <text evidence="2">The sequence shown here is derived from an EMBL/GenBank/DDBJ whole genome shotgun (WGS) entry which is preliminary data.</text>
</comment>
<gene>
    <name evidence="2" type="ORF">FOZ76_07050</name>
</gene>
<dbReference type="EMBL" id="VLTJ01000011">
    <property type="protein sequence ID" value="TSH97074.1"/>
    <property type="molecule type" value="Genomic_DNA"/>
</dbReference>
<dbReference type="OrthoDB" id="8625344at2"/>
<evidence type="ECO:0000313" key="2">
    <source>
        <dbReference type="EMBL" id="TSH97074.1"/>
    </source>
</evidence>
<name>A0A556AVX5_9BURK</name>
<protein>
    <submittedName>
        <fullName evidence="2">Uncharacterized protein</fullName>
    </submittedName>
</protein>
<keyword evidence="1" id="KW-0472">Membrane</keyword>
<evidence type="ECO:0000256" key="1">
    <source>
        <dbReference type="SAM" id="Phobius"/>
    </source>
</evidence>
<dbReference type="Proteomes" id="UP000318405">
    <property type="component" value="Unassembled WGS sequence"/>
</dbReference>